<dbReference type="GO" id="GO:0004519">
    <property type="term" value="F:endonuclease activity"/>
    <property type="evidence" value="ECO:0007669"/>
    <property type="project" value="UniProtKB-KW"/>
</dbReference>
<comment type="caution">
    <text evidence="1">The sequence shown here is derived from an EMBL/GenBank/DDBJ whole genome shotgun (WGS) entry which is preliminary data.</text>
</comment>
<dbReference type="OrthoDB" id="1113909at2759"/>
<keyword evidence="1" id="KW-0269">Exonuclease</keyword>
<dbReference type="PANTHER" id="PTHR35218:SF9">
    <property type="entry name" value="ENDONUCLEASE_EXONUCLEASE_PHOSPHATASE DOMAIN-CONTAINING PROTEIN"/>
    <property type="match status" value="1"/>
</dbReference>
<keyword evidence="1" id="KW-0255">Endonuclease</keyword>
<dbReference type="Gene3D" id="3.60.10.10">
    <property type="entry name" value="Endonuclease/exonuclease/phosphatase"/>
    <property type="match status" value="1"/>
</dbReference>
<accession>A0A2P5BNV0</accession>
<name>A0A2P5BNV0_PARAD</name>
<dbReference type="EMBL" id="JXTB01000245">
    <property type="protein sequence ID" value="PON50440.1"/>
    <property type="molecule type" value="Genomic_DNA"/>
</dbReference>
<dbReference type="AlphaFoldDB" id="A0A2P5BNV0"/>
<keyword evidence="1" id="KW-0540">Nuclease</keyword>
<dbReference type="SUPFAM" id="SSF56219">
    <property type="entry name" value="DNase I-like"/>
    <property type="match status" value="1"/>
</dbReference>
<sequence length="151" mass="17521">MSCLCWNVQDFRNPDTSTALRKVLRKAYLGLVFLSKTKFVGNRANDFKFYISFPNGFVVDSVERNGGLLLLQDSWDVSIRSYSRGLIDSIITSEFSTQWHFIGFYRSPYTKNCKFSSDLLRKLHSLYLPWVCGKDFNEILSFSEKLDGNDR</sequence>
<dbReference type="PANTHER" id="PTHR35218">
    <property type="entry name" value="RNASE H DOMAIN-CONTAINING PROTEIN"/>
    <property type="match status" value="1"/>
</dbReference>
<evidence type="ECO:0000313" key="2">
    <source>
        <dbReference type="Proteomes" id="UP000237105"/>
    </source>
</evidence>
<dbReference type="InterPro" id="IPR036691">
    <property type="entry name" value="Endo/exonu/phosph_ase_sf"/>
</dbReference>
<evidence type="ECO:0000313" key="1">
    <source>
        <dbReference type="EMBL" id="PON50440.1"/>
    </source>
</evidence>
<dbReference type="Proteomes" id="UP000237105">
    <property type="component" value="Unassembled WGS sequence"/>
</dbReference>
<keyword evidence="1" id="KW-0378">Hydrolase</keyword>
<keyword evidence="2" id="KW-1185">Reference proteome</keyword>
<dbReference type="GO" id="GO:0004527">
    <property type="term" value="F:exonuclease activity"/>
    <property type="evidence" value="ECO:0007669"/>
    <property type="project" value="UniProtKB-KW"/>
</dbReference>
<reference evidence="2" key="1">
    <citation type="submission" date="2016-06" db="EMBL/GenBank/DDBJ databases">
        <title>Parallel loss of symbiosis genes in relatives of nitrogen-fixing non-legume Parasponia.</title>
        <authorList>
            <person name="Van Velzen R."/>
            <person name="Holmer R."/>
            <person name="Bu F."/>
            <person name="Rutten L."/>
            <person name="Van Zeijl A."/>
            <person name="Liu W."/>
            <person name="Santuari L."/>
            <person name="Cao Q."/>
            <person name="Sharma T."/>
            <person name="Shen D."/>
            <person name="Roswanjaya Y."/>
            <person name="Wardhani T."/>
            <person name="Kalhor M.S."/>
            <person name="Jansen J."/>
            <person name="Van den Hoogen J."/>
            <person name="Gungor B."/>
            <person name="Hartog M."/>
            <person name="Hontelez J."/>
            <person name="Verver J."/>
            <person name="Yang W.-C."/>
            <person name="Schijlen E."/>
            <person name="Repin R."/>
            <person name="Schilthuizen M."/>
            <person name="Schranz E."/>
            <person name="Heidstra R."/>
            <person name="Miyata K."/>
            <person name="Fedorova E."/>
            <person name="Kohlen W."/>
            <person name="Bisseling T."/>
            <person name="Smit S."/>
            <person name="Geurts R."/>
        </authorList>
    </citation>
    <scope>NUCLEOTIDE SEQUENCE [LARGE SCALE GENOMIC DNA]</scope>
    <source>
        <strain evidence="2">cv. WU1-14</strain>
    </source>
</reference>
<proteinExistence type="predicted"/>
<organism evidence="1 2">
    <name type="scientific">Parasponia andersonii</name>
    <name type="common">Sponia andersonii</name>
    <dbReference type="NCBI Taxonomy" id="3476"/>
    <lineage>
        <taxon>Eukaryota</taxon>
        <taxon>Viridiplantae</taxon>
        <taxon>Streptophyta</taxon>
        <taxon>Embryophyta</taxon>
        <taxon>Tracheophyta</taxon>
        <taxon>Spermatophyta</taxon>
        <taxon>Magnoliopsida</taxon>
        <taxon>eudicotyledons</taxon>
        <taxon>Gunneridae</taxon>
        <taxon>Pentapetalae</taxon>
        <taxon>rosids</taxon>
        <taxon>fabids</taxon>
        <taxon>Rosales</taxon>
        <taxon>Cannabaceae</taxon>
        <taxon>Parasponia</taxon>
    </lineage>
</organism>
<gene>
    <name evidence="1" type="ORF">PanWU01x14_223050</name>
</gene>
<protein>
    <submittedName>
        <fullName evidence="1">Endonuclease/exonuclease/phosphatase</fullName>
    </submittedName>
</protein>